<proteinExistence type="predicted"/>
<comment type="caution">
    <text evidence="2">The sequence shown here is derived from an EMBL/GenBank/DDBJ whole genome shotgun (WGS) entry which is preliminary data.</text>
</comment>
<evidence type="ECO:0000256" key="1">
    <source>
        <dbReference type="SAM" id="MobiDB-lite"/>
    </source>
</evidence>
<accession>A0A150L9C0</accession>
<sequence length="43" mass="5165">MKPKIREKVNLGRQSEGMKPKMHEKSKSWSPKKRNETQDARRK</sequence>
<name>A0A150L9C0_9BACI</name>
<reference evidence="2 3" key="1">
    <citation type="submission" date="2016-01" db="EMBL/GenBank/DDBJ databases">
        <title>Genome Sequences of Twelve Sporeforming Bacillus Species Isolated from Foods.</title>
        <authorList>
            <person name="Berendsen E.M."/>
            <person name="Wells-Bennik M.H."/>
            <person name="Krawcyk A.O."/>
            <person name="De Jong A."/>
            <person name="Holsappel S."/>
            <person name="Eijlander R.T."/>
            <person name="Kuipers O.P."/>
        </authorList>
    </citation>
    <scope>NUCLEOTIDE SEQUENCE [LARGE SCALE GENOMIC DNA]</scope>
    <source>
        <strain evidence="2 3">B4102</strain>
    </source>
</reference>
<dbReference type="Proteomes" id="UP000075666">
    <property type="component" value="Unassembled WGS sequence"/>
</dbReference>
<evidence type="ECO:0000313" key="2">
    <source>
        <dbReference type="EMBL" id="KYD08855.1"/>
    </source>
</evidence>
<dbReference type="EMBL" id="LQYN01000028">
    <property type="protein sequence ID" value="KYD08855.1"/>
    <property type="molecule type" value="Genomic_DNA"/>
</dbReference>
<organism evidence="2 3">
    <name type="scientific">Heyndrickxia sporothermodurans</name>
    <dbReference type="NCBI Taxonomy" id="46224"/>
    <lineage>
        <taxon>Bacteria</taxon>
        <taxon>Bacillati</taxon>
        <taxon>Bacillota</taxon>
        <taxon>Bacilli</taxon>
        <taxon>Bacillales</taxon>
        <taxon>Bacillaceae</taxon>
        <taxon>Heyndrickxia</taxon>
    </lineage>
</organism>
<feature type="region of interest" description="Disordered" evidence="1">
    <location>
        <begin position="1"/>
        <end position="43"/>
    </location>
</feature>
<evidence type="ECO:0000313" key="3">
    <source>
        <dbReference type="Proteomes" id="UP000075666"/>
    </source>
</evidence>
<gene>
    <name evidence="2" type="ORF">B4102_1862</name>
</gene>
<dbReference type="RefSeq" id="WP_268766449.1">
    <property type="nucleotide sequence ID" value="NZ_JALKTV010000006.1"/>
</dbReference>
<keyword evidence="3" id="KW-1185">Reference proteome</keyword>
<dbReference type="PATRIC" id="fig|46224.3.peg.2018"/>
<protein>
    <submittedName>
        <fullName evidence="2">Uncharacterized protein</fullName>
    </submittedName>
</protein>
<dbReference type="AlphaFoldDB" id="A0A150L9C0"/>